<gene>
    <name evidence="1" type="ORF">N0B16_00790</name>
</gene>
<dbReference type="Proteomes" id="UP001208114">
    <property type="component" value="Unassembled WGS sequence"/>
</dbReference>
<dbReference type="EMBL" id="JAOTEN010000001">
    <property type="protein sequence ID" value="MCU7612965.1"/>
    <property type="molecule type" value="Genomic_DNA"/>
</dbReference>
<evidence type="ECO:0000313" key="1">
    <source>
        <dbReference type="EMBL" id="MCU7612965.1"/>
    </source>
</evidence>
<dbReference type="RefSeq" id="WP_262988817.1">
    <property type="nucleotide sequence ID" value="NZ_JAOTEN010000001.1"/>
</dbReference>
<accession>A0ABT2VWS2</accession>
<reference evidence="2" key="1">
    <citation type="submission" date="2023-07" db="EMBL/GenBank/DDBJ databases">
        <title>Chryseobacterium sp. GMJ5 Genome sequencing and assembly.</title>
        <authorList>
            <person name="Jung Y."/>
        </authorList>
    </citation>
    <scope>NUCLEOTIDE SEQUENCE [LARGE SCALE GENOMIC DNA]</scope>
    <source>
        <strain evidence="2">GMJ5</strain>
    </source>
</reference>
<organism evidence="1 2">
    <name type="scientific">Chryseobacterium gilvum</name>
    <dbReference type="NCBI Taxonomy" id="2976534"/>
    <lineage>
        <taxon>Bacteria</taxon>
        <taxon>Pseudomonadati</taxon>
        <taxon>Bacteroidota</taxon>
        <taxon>Flavobacteriia</taxon>
        <taxon>Flavobacteriales</taxon>
        <taxon>Weeksellaceae</taxon>
        <taxon>Chryseobacterium group</taxon>
        <taxon>Chryseobacterium</taxon>
    </lineage>
</organism>
<protein>
    <submittedName>
        <fullName evidence="1">Uncharacterized protein</fullName>
    </submittedName>
</protein>
<evidence type="ECO:0000313" key="2">
    <source>
        <dbReference type="Proteomes" id="UP001208114"/>
    </source>
</evidence>
<sequence>MELPFYISFREFEKNYYNNLEKWFEKYNNTNEIDFLKNMAEMYKPYLSYSCNEDQLQADAAIKVKNCFFPYVENFGISFNIDESSKNATTKMSNVSEWKTITMMEYAQHILDKINDHFHRNHTTLKENESILDYINNYEVIMSNQKTGYCLDFDLHQQTIPFLKAYLPLLGSTVDITLYRNFHFSVVRIADFIDQKLKSVEAFDQGIYSELKSKALVKIHMQDHSFLTVCN</sequence>
<name>A0ABT2VWS2_9FLAO</name>
<proteinExistence type="predicted"/>
<comment type="caution">
    <text evidence="1">The sequence shown here is derived from an EMBL/GenBank/DDBJ whole genome shotgun (WGS) entry which is preliminary data.</text>
</comment>
<keyword evidence="2" id="KW-1185">Reference proteome</keyword>